<gene>
    <name evidence="2" type="ORF">ACFS5N_14300</name>
</gene>
<dbReference type="RefSeq" id="WP_377186828.1">
    <property type="nucleotide sequence ID" value="NZ_JBHUPD010000003.1"/>
</dbReference>
<dbReference type="EMBL" id="JBHUPD010000003">
    <property type="protein sequence ID" value="MFD2873653.1"/>
    <property type="molecule type" value="Genomic_DNA"/>
</dbReference>
<proteinExistence type="predicted"/>
<feature type="transmembrane region" description="Helical" evidence="1">
    <location>
        <begin position="13"/>
        <end position="35"/>
    </location>
</feature>
<sequence length="165" mass="18758">MANTTWAEIVQNLGIGIIGSLIASAVFLLFTNWTYKKDKKKKYSAASGKYIGYGPTEKRGDVINMNRPLSDVKIIYQESNLLNIVLKEREHENEWHGLISMQSNNYGTIIWRYVVLGGKKVPSENHRFGTKQFAYLPRGNQKIAYLIDDIDKTGMDREILIGTSL</sequence>
<protein>
    <submittedName>
        <fullName evidence="2">Uncharacterized protein</fullName>
    </submittedName>
</protein>
<organism evidence="2 3">
    <name type="scientific">Mucilaginibacter ximonensis</name>
    <dbReference type="NCBI Taxonomy" id="538021"/>
    <lineage>
        <taxon>Bacteria</taxon>
        <taxon>Pseudomonadati</taxon>
        <taxon>Bacteroidota</taxon>
        <taxon>Sphingobacteriia</taxon>
        <taxon>Sphingobacteriales</taxon>
        <taxon>Sphingobacteriaceae</taxon>
        <taxon>Mucilaginibacter</taxon>
    </lineage>
</organism>
<name>A0ABW5YED1_9SPHI</name>
<dbReference type="Proteomes" id="UP001597557">
    <property type="component" value="Unassembled WGS sequence"/>
</dbReference>
<accession>A0ABW5YED1</accession>
<keyword evidence="1" id="KW-1133">Transmembrane helix</keyword>
<evidence type="ECO:0000313" key="2">
    <source>
        <dbReference type="EMBL" id="MFD2873653.1"/>
    </source>
</evidence>
<keyword evidence="1" id="KW-0472">Membrane</keyword>
<evidence type="ECO:0000313" key="3">
    <source>
        <dbReference type="Proteomes" id="UP001597557"/>
    </source>
</evidence>
<reference evidence="3" key="1">
    <citation type="journal article" date="2019" name="Int. J. Syst. Evol. Microbiol.">
        <title>The Global Catalogue of Microorganisms (GCM) 10K type strain sequencing project: providing services to taxonomists for standard genome sequencing and annotation.</title>
        <authorList>
            <consortium name="The Broad Institute Genomics Platform"/>
            <consortium name="The Broad Institute Genome Sequencing Center for Infectious Disease"/>
            <person name="Wu L."/>
            <person name="Ma J."/>
        </authorList>
    </citation>
    <scope>NUCLEOTIDE SEQUENCE [LARGE SCALE GENOMIC DNA]</scope>
    <source>
        <strain evidence="3">KCTC 22437</strain>
    </source>
</reference>
<keyword evidence="3" id="KW-1185">Reference proteome</keyword>
<evidence type="ECO:0000256" key="1">
    <source>
        <dbReference type="SAM" id="Phobius"/>
    </source>
</evidence>
<comment type="caution">
    <text evidence="2">The sequence shown here is derived from an EMBL/GenBank/DDBJ whole genome shotgun (WGS) entry which is preliminary data.</text>
</comment>
<keyword evidence="1" id="KW-0812">Transmembrane</keyword>